<sequence length="276" mass="29008">MTRYALDPATPVLSRPDGCVQVGWDPRRAVVVRPPDGLSPTVLAELLRTLQHAATVADLQARAAAHGVAADTVSGLLTDLLSTGVATPAASPRARSTSIRVHGDGPLSDLLSTALSCNNIRLSRSSRTHALSTAIDLAVLTDYLVADPRVVRDLHDCGVPHLPVRVRDGTGLIGPLVIPGVTSCLRCADMHRSDRDSAWPAVASQLCRTVGTADRATVLATAGLALGEIDRVVRALAYDGTGPAPLPSTLDTTVEFDVRTGAVTTRKWSRHPECSC</sequence>
<accession>A0A7I7K1C1</accession>
<dbReference type="OrthoDB" id="4426339at2"/>
<evidence type="ECO:0000313" key="2">
    <source>
        <dbReference type="Proteomes" id="UP000467006"/>
    </source>
</evidence>
<protein>
    <submittedName>
        <fullName evidence="1">Uncharacterized protein</fullName>
    </submittedName>
</protein>
<gene>
    <name evidence="1" type="ORF">MDUV_27270</name>
</gene>
<reference evidence="1 2" key="1">
    <citation type="journal article" date="2019" name="Emerg. Microbes Infect.">
        <title>Comprehensive subspecies identification of 175 nontuberculous mycobacteria species based on 7547 genomic profiles.</title>
        <authorList>
            <person name="Matsumoto Y."/>
            <person name="Kinjo T."/>
            <person name="Motooka D."/>
            <person name="Nabeya D."/>
            <person name="Jung N."/>
            <person name="Uechi K."/>
            <person name="Horii T."/>
            <person name="Iida T."/>
            <person name="Fujita J."/>
            <person name="Nakamura S."/>
        </authorList>
    </citation>
    <scope>NUCLEOTIDE SEQUENCE [LARGE SCALE GENOMIC DNA]</scope>
    <source>
        <strain evidence="1 2">JCM 6396</strain>
    </source>
</reference>
<evidence type="ECO:0000313" key="1">
    <source>
        <dbReference type="EMBL" id="BBX17867.1"/>
    </source>
</evidence>
<dbReference type="EMBL" id="AP022563">
    <property type="protein sequence ID" value="BBX17867.1"/>
    <property type="molecule type" value="Genomic_DNA"/>
</dbReference>
<dbReference type="RefSeq" id="WP_098004086.1">
    <property type="nucleotide sequence ID" value="NZ_AP022563.1"/>
</dbReference>
<dbReference type="Gene3D" id="3.40.50.720">
    <property type="entry name" value="NAD(P)-binding Rossmann-like Domain"/>
    <property type="match status" value="1"/>
</dbReference>
<keyword evidence="2" id="KW-1185">Reference proteome</keyword>
<name>A0A7I7K1C1_9MYCO</name>
<proteinExistence type="predicted"/>
<organism evidence="1 2">
    <name type="scientific">Mycolicibacterium duvalii</name>
    <dbReference type="NCBI Taxonomy" id="39688"/>
    <lineage>
        <taxon>Bacteria</taxon>
        <taxon>Bacillati</taxon>
        <taxon>Actinomycetota</taxon>
        <taxon>Actinomycetes</taxon>
        <taxon>Mycobacteriales</taxon>
        <taxon>Mycobacteriaceae</taxon>
        <taxon>Mycolicibacterium</taxon>
    </lineage>
</organism>
<dbReference type="AlphaFoldDB" id="A0A7I7K1C1"/>
<dbReference type="KEGG" id="mdu:MDUV_27270"/>
<dbReference type="Proteomes" id="UP000467006">
    <property type="component" value="Chromosome"/>
</dbReference>